<dbReference type="Ensembl" id="ENSSSCT00030045746.1">
    <property type="protein sequence ID" value="ENSSSCP00030020597.1"/>
    <property type="gene ID" value="ENSSSCG00030033088.1"/>
</dbReference>
<dbReference type="Ensembl" id="ENSSSCT00050036808.1">
    <property type="protein sequence ID" value="ENSSSCP00050015295.1"/>
    <property type="gene ID" value="ENSSSCG00050027372.1"/>
</dbReference>
<accession>A0A8D0WGF1</accession>
<evidence type="ECO:0000256" key="1">
    <source>
        <dbReference type="SAM" id="Phobius"/>
    </source>
</evidence>
<keyword evidence="1" id="KW-0472">Membrane</keyword>
<evidence type="ECO:0000313" key="2">
    <source>
        <dbReference type="Ensembl" id="ENSSSCP00030020597.1"/>
    </source>
</evidence>
<dbReference type="Proteomes" id="UP000694728">
    <property type="component" value="Unplaced"/>
</dbReference>
<reference evidence="2" key="1">
    <citation type="submission" date="2025-05" db="UniProtKB">
        <authorList>
            <consortium name="Ensembl"/>
        </authorList>
    </citation>
    <scope>IDENTIFICATION</scope>
</reference>
<dbReference type="Proteomes" id="UP000694570">
    <property type="component" value="Unplaced"/>
</dbReference>
<dbReference type="AlphaFoldDB" id="A0A8D0WGF1"/>
<dbReference type="Ensembl" id="ENSSSCT00045054672.1">
    <property type="protein sequence ID" value="ENSSSCP00045038088.1"/>
    <property type="gene ID" value="ENSSSCG00045032042.1"/>
</dbReference>
<protein>
    <submittedName>
        <fullName evidence="2">Uncharacterized protein</fullName>
    </submittedName>
</protein>
<feature type="transmembrane region" description="Helical" evidence="1">
    <location>
        <begin position="6"/>
        <end position="30"/>
    </location>
</feature>
<proteinExistence type="predicted"/>
<evidence type="ECO:0000313" key="3">
    <source>
        <dbReference type="Proteomes" id="UP000694570"/>
    </source>
</evidence>
<name>A0A8D0WGF1_PIG</name>
<dbReference type="Proteomes" id="UP000694571">
    <property type="component" value="Unplaced"/>
</dbReference>
<keyword evidence="1" id="KW-1133">Transmembrane helix</keyword>
<organism evidence="2 3">
    <name type="scientific">Sus scrofa</name>
    <name type="common">Pig</name>
    <dbReference type="NCBI Taxonomy" id="9823"/>
    <lineage>
        <taxon>Eukaryota</taxon>
        <taxon>Metazoa</taxon>
        <taxon>Chordata</taxon>
        <taxon>Craniata</taxon>
        <taxon>Vertebrata</taxon>
        <taxon>Euteleostomi</taxon>
        <taxon>Mammalia</taxon>
        <taxon>Eutheria</taxon>
        <taxon>Laurasiatheria</taxon>
        <taxon>Artiodactyla</taxon>
        <taxon>Suina</taxon>
        <taxon>Suidae</taxon>
        <taxon>Sus</taxon>
    </lineage>
</organism>
<keyword evidence="1" id="KW-0812">Transmembrane</keyword>
<sequence length="149" mass="16852">MRFSSSIHVAANGIMSLFFMAEEYFMVYIYHIFRIQSSVDGHLGCFHVLAIVNSAAMNMQVHVSLLSRVLSGYMPKSGIVGSYGSSMYRFLRYLQTVLHSGCTSVHSHQQCRRVPFSPEPLQHLLFVDLLMMAILSVNHNFLRVMCKGA</sequence>
<feature type="transmembrane region" description="Helical" evidence="1">
    <location>
        <begin position="42"/>
        <end position="61"/>
    </location>
</feature>